<name>A0A2P4Z1P9_9CRYT</name>
<dbReference type="Proteomes" id="UP000236928">
    <property type="component" value="Unassembled WGS sequence"/>
</dbReference>
<evidence type="ECO:0000256" key="1">
    <source>
        <dbReference type="SAM" id="Phobius"/>
    </source>
</evidence>
<evidence type="ECO:0000313" key="2">
    <source>
        <dbReference type="EMBL" id="POM83985.1"/>
    </source>
</evidence>
<dbReference type="EMBL" id="JIBK01000031">
    <property type="protein sequence ID" value="POM83985.1"/>
    <property type="molecule type" value="Genomic_DNA"/>
</dbReference>
<accession>A0A2P4Z1P9</accession>
<keyword evidence="1" id="KW-0472">Membrane</keyword>
<sequence>MKTFYSIFLLVAILQDLYFPTYYYSLIKHDNYYNYRITFIKLLSSSQNLNKKKKKPNNGRQSSSLADGVPLGACDPFFCHPCDNSDGKGLKCRISGKNGNLVCCYCSNTGNHGPYSPPANRKKYFKSACPITSSPPVTTTENGDEKCSSCLNDMLHCGNKPPRCSVTGFYSHPCDSAPNCRLGFFSGPDMKPVCIYCCNQSSHGPYKH</sequence>
<keyword evidence="1" id="KW-0812">Transmembrane</keyword>
<keyword evidence="1" id="KW-1133">Transmembrane helix</keyword>
<dbReference type="OrthoDB" id="343904at2759"/>
<dbReference type="VEuPathDB" id="CryptoDB:CmeUKMEL1_10130"/>
<feature type="transmembrane region" description="Helical" evidence="1">
    <location>
        <begin position="6"/>
        <end position="26"/>
    </location>
</feature>
<dbReference type="AlphaFoldDB" id="A0A2P4Z1P9"/>
<protein>
    <submittedName>
        <fullName evidence="2">Uncharacterized protein</fullName>
    </submittedName>
</protein>
<proteinExistence type="predicted"/>
<keyword evidence="3" id="KW-1185">Reference proteome</keyword>
<gene>
    <name evidence="2" type="ORF">CmeUKMEL1_10130</name>
</gene>
<reference evidence="2 3" key="1">
    <citation type="submission" date="2014-04" db="EMBL/GenBank/DDBJ databases">
        <title>Comparative Genomics of Cryptosporidium Species.</title>
        <authorList>
            <person name="Silva J.C."/>
            <person name="Su Q."/>
            <person name="Chalmers R."/>
            <person name="Chibucos M.C."/>
            <person name="Elwin K."/>
            <person name="Godinez A."/>
            <person name="Guo F."/>
            <person name="Huynh K."/>
            <person name="Orvis J."/>
            <person name="Ott S."/>
            <person name="Sadzewicz L."/>
            <person name="Sengamalay N."/>
            <person name="Shetty A."/>
            <person name="Sun M."/>
            <person name="Tallon L."/>
            <person name="Xiao L."/>
            <person name="Zhang H."/>
            <person name="Fraser C.M."/>
            <person name="Zhu G."/>
            <person name="Kissinger J."/>
            <person name="Widmer G."/>
        </authorList>
    </citation>
    <scope>NUCLEOTIDE SEQUENCE [LARGE SCALE GENOMIC DNA]</scope>
    <source>
        <strain evidence="2 3">UKMEL1</strain>
    </source>
</reference>
<comment type="caution">
    <text evidence="2">The sequence shown here is derived from an EMBL/GenBank/DDBJ whole genome shotgun (WGS) entry which is preliminary data.</text>
</comment>
<evidence type="ECO:0000313" key="3">
    <source>
        <dbReference type="Proteomes" id="UP000236928"/>
    </source>
</evidence>
<organism evidence="2 3">
    <name type="scientific">Cryptosporidium meleagridis</name>
    <dbReference type="NCBI Taxonomy" id="93969"/>
    <lineage>
        <taxon>Eukaryota</taxon>
        <taxon>Sar</taxon>
        <taxon>Alveolata</taxon>
        <taxon>Apicomplexa</taxon>
        <taxon>Conoidasida</taxon>
        <taxon>Coccidia</taxon>
        <taxon>Eucoccidiorida</taxon>
        <taxon>Eimeriorina</taxon>
        <taxon>Cryptosporidiidae</taxon>
        <taxon>Cryptosporidium</taxon>
    </lineage>
</organism>